<accession>A0A916U331</accession>
<dbReference type="AlphaFoldDB" id="A0A916U331"/>
<protein>
    <submittedName>
        <fullName evidence="1">Uncharacterized protein</fullName>
    </submittedName>
</protein>
<reference evidence="1" key="2">
    <citation type="submission" date="2020-09" db="EMBL/GenBank/DDBJ databases">
        <authorList>
            <person name="Sun Q."/>
            <person name="Zhou Y."/>
        </authorList>
    </citation>
    <scope>NUCLEOTIDE SEQUENCE</scope>
    <source>
        <strain evidence="1">CGMCC 1.15478</strain>
    </source>
</reference>
<organism evidence="1 2">
    <name type="scientific">Hoyosella rhizosphaerae</name>
    <dbReference type="NCBI Taxonomy" id="1755582"/>
    <lineage>
        <taxon>Bacteria</taxon>
        <taxon>Bacillati</taxon>
        <taxon>Actinomycetota</taxon>
        <taxon>Actinomycetes</taxon>
        <taxon>Mycobacteriales</taxon>
        <taxon>Hoyosellaceae</taxon>
        <taxon>Hoyosella</taxon>
    </lineage>
</organism>
<proteinExistence type="predicted"/>
<evidence type="ECO:0000313" key="1">
    <source>
        <dbReference type="EMBL" id="GGC58683.1"/>
    </source>
</evidence>
<comment type="caution">
    <text evidence="1">The sequence shown here is derived from an EMBL/GenBank/DDBJ whole genome shotgun (WGS) entry which is preliminary data.</text>
</comment>
<evidence type="ECO:0000313" key="2">
    <source>
        <dbReference type="Proteomes" id="UP000641514"/>
    </source>
</evidence>
<name>A0A916U331_9ACTN</name>
<keyword evidence="2" id="KW-1185">Reference proteome</keyword>
<gene>
    <name evidence="1" type="ORF">GCM10011410_08980</name>
</gene>
<dbReference type="EMBL" id="BMJH01000001">
    <property type="protein sequence ID" value="GGC58683.1"/>
    <property type="molecule type" value="Genomic_DNA"/>
</dbReference>
<dbReference type="Proteomes" id="UP000641514">
    <property type="component" value="Unassembled WGS sequence"/>
</dbReference>
<reference evidence="1" key="1">
    <citation type="journal article" date="2014" name="Int. J. Syst. Evol. Microbiol.">
        <title>Complete genome sequence of Corynebacterium casei LMG S-19264T (=DSM 44701T), isolated from a smear-ripened cheese.</title>
        <authorList>
            <consortium name="US DOE Joint Genome Institute (JGI-PGF)"/>
            <person name="Walter F."/>
            <person name="Albersmeier A."/>
            <person name="Kalinowski J."/>
            <person name="Ruckert C."/>
        </authorList>
    </citation>
    <scope>NUCLEOTIDE SEQUENCE</scope>
    <source>
        <strain evidence="1">CGMCC 1.15478</strain>
    </source>
</reference>
<sequence length="57" mass="6647">MCAHNWRINEEKPYGANDEFEISTHAINSMVWRGLSYFGSDAFYGDNRSFRTVVRVT</sequence>